<evidence type="ECO:0000313" key="2">
    <source>
        <dbReference type="Proteomes" id="UP000799754"/>
    </source>
</evidence>
<comment type="caution">
    <text evidence="1">The sequence shown here is derived from an EMBL/GenBank/DDBJ whole genome shotgun (WGS) entry which is preliminary data.</text>
</comment>
<dbReference type="Proteomes" id="UP000799754">
    <property type="component" value="Unassembled WGS sequence"/>
</dbReference>
<reference evidence="1" key="1">
    <citation type="journal article" date="2020" name="Stud. Mycol.">
        <title>101 Dothideomycetes genomes: a test case for predicting lifestyles and emergence of pathogens.</title>
        <authorList>
            <person name="Haridas S."/>
            <person name="Albert R."/>
            <person name="Binder M."/>
            <person name="Bloem J."/>
            <person name="Labutti K."/>
            <person name="Salamov A."/>
            <person name="Andreopoulos B."/>
            <person name="Baker S."/>
            <person name="Barry K."/>
            <person name="Bills G."/>
            <person name="Bluhm B."/>
            <person name="Cannon C."/>
            <person name="Castanera R."/>
            <person name="Culley D."/>
            <person name="Daum C."/>
            <person name="Ezra D."/>
            <person name="Gonzalez J."/>
            <person name="Henrissat B."/>
            <person name="Kuo A."/>
            <person name="Liang C."/>
            <person name="Lipzen A."/>
            <person name="Lutzoni F."/>
            <person name="Magnuson J."/>
            <person name="Mondo S."/>
            <person name="Nolan M."/>
            <person name="Ohm R."/>
            <person name="Pangilinan J."/>
            <person name="Park H.-J."/>
            <person name="Ramirez L."/>
            <person name="Alfaro M."/>
            <person name="Sun H."/>
            <person name="Tritt A."/>
            <person name="Yoshinaga Y."/>
            <person name="Zwiers L.-H."/>
            <person name="Turgeon B."/>
            <person name="Goodwin S."/>
            <person name="Spatafora J."/>
            <person name="Crous P."/>
            <person name="Grigoriev I."/>
        </authorList>
    </citation>
    <scope>NUCLEOTIDE SEQUENCE</scope>
    <source>
        <strain evidence="1">CBS 525.71</strain>
    </source>
</reference>
<sequence>MAPRTATLRPATEDRVSDSRSGKTKHKAGPIRRLENGLLDVTRKSGKHIRAIKINSETPLLRLLLELRNRIWEYALGGHVFNFMSHQIRKPKEVLYIARTQNLQKYPMTLLQVCCQYTPRQRSCRASLTHSGSKQNMLLGGLRGCAKYNKHSLRRFVSLQKVLLV</sequence>
<proteinExistence type="predicted"/>
<name>A0ACB6RMU1_9PLEO</name>
<organism evidence="1 2">
    <name type="scientific">Macroventuria anomochaeta</name>
    <dbReference type="NCBI Taxonomy" id="301207"/>
    <lineage>
        <taxon>Eukaryota</taxon>
        <taxon>Fungi</taxon>
        <taxon>Dikarya</taxon>
        <taxon>Ascomycota</taxon>
        <taxon>Pezizomycotina</taxon>
        <taxon>Dothideomycetes</taxon>
        <taxon>Pleosporomycetidae</taxon>
        <taxon>Pleosporales</taxon>
        <taxon>Pleosporineae</taxon>
        <taxon>Didymellaceae</taxon>
        <taxon>Macroventuria</taxon>
    </lineage>
</organism>
<keyword evidence="2" id="KW-1185">Reference proteome</keyword>
<protein>
    <submittedName>
        <fullName evidence="1">Uncharacterized protein</fullName>
    </submittedName>
</protein>
<dbReference type="EMBL" id="MU006742">
    <property type="protein sequence ID" value="KAF2622720.1"/>
    <property type="molecule type" value="Genomic_DNA"/>
</dbReference>
<evidence type="ECO:0000313" key="1">
    <source>
        <dbReference type="EMBL" id="KAF2622720.1"/>
    </source>
</evidence>
<gene>
    <name evidence="1" type="ORF">BU25DRAFT_204833</name>
</gene>
<accession>A0ACB6RMU1</accession>